<feature type="region of interest" description="Disordered" evidence="1">
    <location>
        <begin position="55"/>
        <end position="74"/>
    </location>
</feature>
<evidence type="ECO:0000313" key="2">
    <source>
        <dbReference type="EMBL" id="KAA6387396.1"/>
    </source>
</evidence>
<feature type="region of interest" description="Disordered" evidence="1">
    <location>
        <begin position="243"/>
        <end position="267"/>
    </location>
</feature>
<evidence type="ECO:0000256" key="1">
    <source>
        <dbReference type="SAM" id="MobiDB-lite"/>
    </source>
</evidence>
<dbReference type="EMBL" id="SNRW01004394">
    <property type="protein sequence ID" value="KAA6387396.1"/>
    <property type="molecule type" value="Genomic_DNA"/>
</dbReference>
<reference evidence="2 3" key="1">
    <citation type="submission" date="2019-03" db="EMBL/GenBank/DDBJ databases">
        <title>Single cell metagenomics reveals metabolic interactions within the superorganism composed of flagellate Streblomastix strix and complex community of Bacteroidetes bacteria on its surface.</title>
        <authorList>
            <person name="Treitli S.C."/>
            <person name="Kolisko M."/>
            <person name="Husnik F."/>
            <person name="Keeling P."/>
            <person name="Hampl V."/>
        </authorList>
    </citation>
    <scope>NUCLEOTIDE SEQUENCE [LARGE SCALE GENOMIC DNA]</scope>
    <source>
        <strain evidence="2">ST1C</strain>
    </source>
</reference>
<feature type="compositionally biased region" description="Polar residues" evidence="1">
    <location>
        <begin position="243"/>
        <end position="256"/>
    </location>
</feature>
<feature type="compositionally biased region" description="Acidic residues" evidence="1">
    <location>
        <begin position="139"/>
        <end position="157"/>
    </location>
</feature>
<feature type="region of interest" description="Disordered" evidence="1">
    <location>
        <begin position="133"/>
        <end position="157"/>
    </location>
</feature>
<proteinExistence type="predicted"/>
<feature type="compositionally biased region" description="Low complexity" evidence="1">
    <location>
        <begin position="9"/>
        <end position="20"/>
    </location>
</feature>
<sequence>MSQKENKSSHSSYSSASTSLPSSAIVSLANADQVLSALIKNQIQQTLRFELIDEDEDDDEEEEDEEGNKQEKDQQQYPLVLLLDCFVQMMYFTKHQDINIKGQKFIDIILKASFEFDFENEIRIKGNEKYQKLNKQQQNDDEDLLADDDEEDDEEEQDSELFQVISVIQQGIENSGETQQIKPILLCGYIRLGSYVLIEVSKLISKQNKIQKSVHLNSNLQTNASSNMNLNNSGNFSKQISKQKTSLNEKATPNSARRSRRSFGGQDQVKGLGVPIFGYNNEEDQQQANQDIIPLLFNILELHESPLPRKVAVDCIVDLIMHLTEEDEQNIVKNFVDHNLGGKQKKLVEVYLQKAQEKEKGALIGKDRGKAKH</sequence>
<comment type="caution">
    <text evidence="2">The sequence shown here is derived from an EMBL/GenBank/DDBJ whole genome shotgun (WGS) entry which is preliminary data.</text>
</comment>
<dbReference type="Proteomes" id="UP000324800">
    <property type="component" value="Unassembled WGS sequence"/>
</dbReference>
<feature type="compositionally biased region" description="Acidic residues" evidence="1">
    <location>
        <begin position="55"/>
        <end position="66"/>
    </location>
</feature>
<organism evidence="2 3">
    <name type="scientific">Streblomastix strix</name>
    <dbReference type="NCBI Taxonomy" id="222440"/>
    <lineage>
        <taxon>Eukaryota</taxon>
        <taxon>Metamonada</taxon>
        <taxon>Preaxostyla</taxon>
        <taxon>Oxymonadida</taxon>
        <taxon>Streblomastigidae</taxon>
        <taxon>Streblomastix</taxon>
    </lineage>
</organism>
<evidence type="ECO:0000313" key="3">
    <source>
        <dbReference type="Proteomes" id="UP000324800"/>
    </source>
</evidence>
<protein>
    <submittedName>
        <fullName evidence="2">Uncharacterized protein</fullName>
    </submittedName>
</protein>
<gene>
    <name evidence="2" type="ORF">EZS28_017079</name>
</gene>
<feature type="region of interest" description="Disordered" evidence="1">
    <location>
        <begin position="1"/>
        <end position="20"/>
    </location>
</feature>
<dbReference type="AlphaFoldDB" id="A0A5J4VYV0"/>
<accession>A0A5J4VYV0</accession>
<name>A0A5J4VYV0_9EUKA</name>